<dbReference type="InterPro" id="IPR003509">
    <property type="entry name" value="UPF0102_YraN-like"/>
</dbReference>
<accession>A0A0G0WAF8</accession>
<comment type="similarity">
    <text evidence="1 2">Belongs to the UPF0102 family.</text>
</comment>
<dbReference type="GO" id="GO:0003676">
    <property type="term" value="F:nucleic acid binding"/>
    <property type="evidence" value="ECO:0007669"/>
    <property type="project" value="InterPro"/>
</dbReference>
<evidence type="ECO:0000256" key="1">
    <source>
        <dbReference type="ARBA" id="ARBA00006738"/>
    </source>
</evidence>
<dbReference type="HAMAP" id="MF_00048">
    <property type="entry name" value="UPF0102"/>
    <property type="match status" value="1"/>
</dbReference>
<organism evidence="3 4">
    <name type="scientific">candidate division CPR2 bacterium GW2011_GWC1_41_48</name>
    <dbReference type="NCBI Taxonomy" id="1618344"/>
    <lineage>
        <taxon>Bacteria</taxon>
        <taxon>Bacteria division CPR2</taxon>
    </lineage>
</organism>
<sequence>MNNKKDNKIKGNKGEALACEYIEREGYKVLERNFKNRFGEIDIVARDGNIFCFIEVKWRRNDRFGSGLEAVGYRKQQKIIRMVKEYLKEKGAELPVRIDVVSICGDTGDIQLLKNAVVDN</sequence>
<protein>
    <recommendedName>
        <fullName evidence="2">UPF0102 protein UU65_C0003G0117</fullName>
    </recommendedName>
</protein>
<name>A0A0G0WAF8_UNCC2</name>
<evidence type="ECO:0000313" key="4">
    <source>
        <dbReference type="Proteomes" id="UP000033869"/>
    </source>
</evidence>
<dbReference type="Gene3D" id="3.40.1350.10">
    <property type="match status" value="1"/>
</dbReference>
<dbReference type="InterPro" id="IPR011335">
    <property type="entry name" value="Restrct_endonuc-II-like"/>
</dbReference>
<dbReference type="CDD" id="cd20736">
    <property type="entry name" value="PoNe_Nuclease"/>
    <property type="match status" value="1"/>
</dbReference>
<evidence type="ECO:0000256" key="2">
    <source>
        <dbReference type="HAMAP-Rule" id="MF_00048"/>
    </source>
</evidence>
<proteinExistence type="inferred from homology"/>
<dbReference type="Pfam" id="PF02021">
    <property type="entry name" value="UPF0102"/>
    <property type="match status" value="1"/>
</dbReference>
<dbReference type="SUPFAM" id="SSF52980">
    <property type="entry name" value="Restriction endonuclease-like"/>
    <property type="match status" value="1"/>
</dbReference>
<dbReference type="AlphaFoldDB" id="A0A0G0WAF8"/>
<dbReference type="NCBIfam" id="NF009150">
    <property type="entry name" value="PRK12497.1-3"/>
    <property type="match status" value="1"/>
</dbReference>
<dbReference type="InterPro" id="IPR011856">
    <property type="entry name" value="tRNA_endonuc-like_dom_sf"/>
</dbReference>
<dbReference type="EMBL" id="LCBL01000003">
    <property type="protein sequence ID" value="KKS09062.1"/>
    <property type="molecule type" value="Genomic_DNA"/>
</dbReference>
<dbReference type="PANTHER" id="PTHR34039:SF1">
    <property type="entry name" value="UPF0102 PROTEIN YRAN"/>
    <property type="match status" value="1"/>
</dbReference>
<gene>
    <name evidence="3" type="ORF">UU65_C0003G0117</name>
</gene>
<evidence type="ECO:0000313" key="3">
    <source>
        <dbReference type="EMBL" id="KKS09062.1"/>
    </source>
</evidence>
<dbReference type="NCBIfam" id="TIGR00252">
    <property type="entry name" value="YraN family protein"/>
    <property type="match status" value="1"/>
</dbReference>
<dbReference type="PANTHER" id="PTHR34039">
    <property type="entry name" value="UPF0102 PROTEIN YRAN"/>
    <property type="match status" value="1"/>
</dbReference>
<dbReference type="Proteomes" id="UP000033869">
    <property type="component" value="Unassembled WGS sequence"/>
</dbReference>
<reference evidence="3 4" key="1">
    <citation type="journal article" date="2015" name="Nature">
        <title>rRNA introns, odd ribosomes, and small enigmatic genomes across a large radiation of phyla.</title>
        <authorList>
            <person name="Brown C.T."/>
            <person name="Hug L.A."/>
            <person name="Thomas B.C."/>
            <person name="Sharon I."/>
            <person name="Castelle C.J."/>
            <person name="Singh A."/>
            <person name="Wilkins M.J."/>
            <person name="Williams K.H."/>
            <person name="Banfield J.F."/>
        </authorList>
    </citation>
    <scope>NUCLEOTIDE SEQUENCE [LARGE SCALE GENOMIC DNA]</scope>
</reference>
<comment type="caution">
    <text evidence="3">The sequence shown here is derived from an EMBL/GenBank/DDBJ whole genome shotgun (WGS) entry which is preliminary data.</text>
</comment>